<comment type="caution">
    <text evidence="2">The sequence shown here is derived from an EMBL/GenBank/DDBJ whole genome shotgun (WGS) entry which is preliminary data.</text>
</comment>
<keyword evidence="3" id="KW-1185">Reference proteome</keyword>
<organism evidence="2 3">
    <name type="scientific">Winogradskyella haliclonae</name>
    <dbReference type="NCBI Taxonomy" id="2048558"/>
    <lineage>
        <taxon>Bacteria</taxon>
        <taxon>Pseudomonadati</taxon>
        <taxon>Bacteroidota</taxon>
        <taxon>Flavobacteriia</taxon>
        <taxon>Flavobacteriales</taxon>
        <taxon>Flavobacteriaceae</taxon>
        <taxon>Winogradskyella</taxon>
    </lineage>
</organism>
<dbReference type="Gene3D" id="3.40.50.300">
    <property type="entry name" value="P-loop containing nucleotide triphosphate hydrolases"/>
    <property type="match status" value="1"/>
</dbReference>
<name>A0ABQ2C0X2_9FLAO</name>
<dbReference type="Pfam" id="PF13521">
    <property type="entry name" value="AAA_28"/>
    <property type="match status" value="1"/>
</dbReference>
<protein>
    <submittedName>
        <fullName evidence="2">ATPase</fullName>
    </submittedName>
</protein>
<dbReference type="InterPro" id="IPR038727">
    <property type="entry name" value="NadR/Ttd14_AAA_dom"/>
</dbReference>
<dbReference type="SUPFAM" id="SSF52540">
    <property type="entry name" value="P-loop containing nucleoside triphosphate hydrolases"/>
    <property type="match status" value="1"/>
</dbReference>
<evidence type="ECO:0000259" key="1">
    <source>
        <dbReference type="Pfam" id="PF13521"/>
    </source>
</evidence>
<evidence type="ECO:0000313" key="2">
    <source>
        <dbReference type="EMBL" id="GGI57727.1"/>
    </source>
</evidence>
<dbReference type="Proteomes" id="UP000624701">
    <property type="component" value="Unassembled WGS sequence"/>
</dbReference>
<evidence type="ECO:0000313" key="3">
    <source>
        <dbReference type="Proteomes" id="UP000624701"/>
    </source>
</evidence>
<dbReference type="RefSeq" id="WP_188374638.1">
    <property type="nucleotide sequence ID" value="NZ_BMDQ01000002.1"/>
</dbReference>
<accession>A0ABQ2C0X2</accession>
<proteinExistence type="predicted"/>
<dbReference type="EMBL" id="BMDQ01000002">
    <property type="protein sequence ID" value="GGI57727.1"/>
    <property type="molecule type" value="Genomic_DNA"/>
</dbReference>
<feature type="domain" description="NadR/Ttd14 AAA" evidence="1">
    <location>
        <begin position="5"/>
        <end position="176"/>
    </location>
</feature>
<dbReference type="InterPro" id="IPR027417">
    <property type="entry name" value="P-loop_NTPase"/>
</dbReference>
<sequence length="186" mass="21229">MNIERIVITGGPATGKTAIIDDLASRGHYCFEEVIRKLTAKAKDTGDITDLHSNPIALVSDSNAFNTNLINLRIDDFNKATSANEKLVFYDRGIPDVLAYMSYFDQPISEAFNTICNTYKYDKIFLLPPWEAIYTDDGERFETFEQAVDIYHSLKQTYQEFGYSIIEVPFGTIEERTDFIMSHTHL</sequence>
<gene>
    <name evidence="2" type="ORF">GCM10011444_20360</name>
</gene>
<reference evidence="3" key="1">
    <citation type="journal article" date="2019" name="Int. J. Syst. Evol. Microbiol.">
        <title>The Global Catalogue of Microorganisms (GCM) 10K type strain sequencing project: providing services to taxonomists for standard genome sequencing and annotation.</title>
        <authorList>
            <consortium name="The Broad Institute Genomics Platform"/>
            <consortium name="The Broad Institute Genome Sequencing Center for Infectious Disease"/>
            <person name="Wu L."/>
            <person name="Ma J."/>
        </authorList>
    </citation>
    <scope>NUCLEOTIDE SEQUENCE [LARGE SCALE GENOMIC DNA]</scope>
    <source>
        <strain evidence="3">CCM 8681</strain>
    </source>
</reference>